<dbReference type="EnsemblMetazoa" id="GAUT020188-RA">
    <property type="protein sequence ID" value="GAUT020188-PA"/>
    <property type="gene ID" value="GAUT020188"/>
</dbReference>
<keyword evidence="1" id="KW-0472">Membrane</keyword>
<feature type="transmembrane region" description="Helical" evidence="1">
    <location>
        <begin position="98"/>
        <end position="116"/>
    </location>
</feature>
<keyword evidence="3" id="KW-1185">Reference proteome</keyword>
<feature type="transmembrane region" description="Helical" evidence="1">
    <location>
        <begin position="128"/>
        <end position="147"/>
    </location>
</feature>
<keyword evidence="1" id="KW-0812">Transmembrane</keyword>
<organism evidence="2 3">
    <name type="scientific">Glossina austeni</name>
    <name type="common">Savannah tsetse fly</name>
    <dbReference type="NCBI Taxonomy" id="7395"/>
    <lineage>
        <taxon>Eukaryota</taxon>
        <taxon>Metazoa</taxon>
        <taxon>Ecdysozoa</taxon>
        <taxon>Arthropoda</taxon>
        <taxon>Hexapoda</taxon>
        <taxon>Insecta</taxon>
        <taxon>Pterygota</taxon>
        <taxon>Neoptera</taxon>
        <taxon>Endopterygota</taxon>
        <taxon>Diptera</taxon>
        <taxon>Brachycera</taxon>
        <taxon>Muscomorpha</taxon>
        <taxon>Hippoboscoidea</taxon>
        <taxon>Glossinidae</taxon>
        <taxon>Glossina</taxon>
    </lineage>
</organism>
<dbReference type="VEuPathDB" id="VectorBase:GAUT020188"/>
<evidence type="ECO:0000313" key="2">
    <source>
        <dbReference type="EnsemblMetazoa" id="GAUT020188-PA"/>
    </source>
</evidence>
<accession>A0A1A9UYW0</accession>
<protein>
    <submittedName>
        <fullName evidence="2">Uncharacterized protein</fullName>
    </submittedName>
</protein>
<sequence>MISSDDDDYDGANAFVDDSDDPTVWYSSQRPDFMPSCLCSGTHARRLHACNGGGWLVYSYQANKIRAQIYMFVIVNTECFHDDDDNDDNGVDNTSGKVSLFAVAVAVDFQLNFVLFNFGKRFNNRIKLIIIGLFFRLTLVYAWIVVFSPNVMLPGCLVGWLADSLADCPAHVGEDETRIVHRKQNE</sequence>
<dbReference type="Proteomes" id="UP000078200">
    <property type="component" value="Unassembled WGS sequence"/>
</dbReference>
<name>A0A1A9UYW0_GLOAU</name>
<evidence type="ECO:0000313" key="3">
    <source>
        <dbReference type="Proteomes" id="UP000078200"/>
    </source>
</evidence>
<proteinExistence type="predicted"/>
<reference evidence="2" key="1">
    <citation type="submission" date="2020-05" db="UniProtKB">
        <authorList>
            <consortium name="EnsemblMetazoa"/>
        </authorList>
    </citation>
    <scope>IDENTIFICATION</scope>
    <source>
        <strain evidence="2">TTRI</strain>
    </source>
</reference>
<keyword evidence="1" id="KW-1133">Transmembrane helix</keyword>
<dbReference type="AlphaFoldDB" id="A0A1A9UYW0"/>
<evidence type="ECO:0000256" key="1">
    <source>
        <dbReference type="SAM" id="Phobius"/>
    </source>
</evidence>